<gene>
    <name evidence="10" type="ORF">ASZ90_006074</name>
</gene>
<comment type="caution">
    <text evidence="10">The sequence shown here is derived from an EMBL/GenBank/DDBJ whole genome shotgun (WGS) entry which is preliminary data.</text>
</comment>
<comment type="subcellular location">
    <subcellularLocation>
        <location evidence="1">Cell membrane</location>
        <topology evidence="1">Single-pass membrane protein</topology>
    </subcellularLocation>
</comment>
<evidence type="ECO:0000256" key="5">
    <source>
        <dbReference type="ARBA" id="ARBA00022927"/>
    </source>
</evidence>
<evidence type="ECO:0000313" key="10">
    <source>
        <dbReference type="EMBL" id="KUG24133.1"/>
    </source>
</evidence>
<dbReference type="PANTHER" id="PTHR33909">
    <property type="entry name" value="SEC TRANSLOCON ACCESSORY COMPLEX SUBUNIT YAJC"/>
    <property type="match status" value="1"/>
</dbReference>
<proteinExistence type="predicted"/>
<reference evidence="10" key="1">
    <citation type="journal article" date="2015" name="Proc. Natl. Acad. Sci. U.S.A.">
        <title>Networks of energetic and metabolic interactions define dynamics in microbial communities.</title>
        <authorList>
            <person name="Embree M."/>
            <person name="Liu J.K."/>
            <person name="Al-Bassam M.M."/>
            <person name="Zengler K."/>
        </authorList>
    </citation>
    <scope>NUCLEOTIDE SEQUENCE</scope>
</reference>
<evidence type="ECO:0000256" key="8">
    <source>
        <dbReference type="ARBA" id="ARBA00023136"/>
    </source>
</evidence>
<name>A0A0W8FT80_9ZZZZ</name>
<dbReference type="GO" id="GO:0005886">
    <property type="term" value="C:plasma membrane"/>
    <property type="evidence" value="ECO:0007669"/>
    <property type="project" value="UniProtKB-SubCell"/>
</dbReference>
<evidence type="ECO:0000256" key="1">
    <source>
        <dbReference type="ARBA" id="ARBA00004162"/>
    </source>
</evidence>
<dbReference type="Pfam" id="PF02699">
    <property type="entry name" value="YajC"/>
    <property type="match status" value="1"/>
</dbReference>
<sequence>MITIAYAMGGAPGGTAGGGGDWGFLITMAVIFVIFYFLLIRPQQKKQKELKALLDNLAYGDTVMTTGGIHGKITGLADSVITLEIADKVRIKVARSAIGAIIQKSGAAAPTNPPKS</sequence>
<keyword evidence="4 9" id="KW-0812">Transmembrane</keyword>
<protein>
    <submittedName>
        <fullName evidence="10">Preprotein translocase subunit yajc</fullName>
    </submittedName>
</protein>
<dbReference type="AlphaFoldDB" id="A0A0W8FT80"/>
<keyword evidence="7" id="KW-0811">Translocation</keyword>
<keyword evidence="3" id="KW-1003">Cell membrane</keyword>
<evidence type="ECO:0000256" key="9">
    <source>
        <dbReference type="SAM" id="Phobius"/>
    </source>
</evidence>
<dbReference type="EMBL" id="LNQE01000861">
    <property type="protein sequence ID" value="KUG24133.1"/>
    <property type="molecule type" value="Genomic_DNA"/>
</dbReference>
<dbReference type="GO" id="GO:0015031">
    <property type="term" value="P:protein transport"/>
    <property type="evidence" value="ECO:0007669"/>
    <property type="project" value="UniProtKB-KW"/>
</dbReference>
<evidence type="ECO:0000256" key="4">
    <source>
        <dbReference type="ARBA" id="ARBA00022692"/>
    </source>
</evidence>
<dbReference type="PRINTS" id="PR01853">
    <property type="entry name" value="YAJCTRNLCASE"/>
</dbReference>
<evidence type="ECO:0000256" key="2">
    <source>
        <dbReference type="ARBA" id="ARBA00022448"/>
    </source>
</evidence>
<keyword evidence="8 9" id="KW-0472">Membrane</keyword>
<evidence type="ECO:0000256" key="6">
    <source>
        <dbReference type="ARBA" id="ARBA00022989"/>
    </source>
</evidence>
<organism evidence="10">
    <name type="scientific">hydrocarbon metagenome</name>
    <dbReference type="NCBI Taxonomy" id="938273"/>
    <lineage>
        <taxon>unclassified sequences</taxon>
        <taxon>metagenomes</taxon>
        <taxon>ecological metagenomes</taxon>
    </lineage>
</organism>
<evidence type="ECO:0000256" key="7">
    <source>
        <dbReference type="ARBA" id="ARBA00023010"/>
    </source>
</evidence>
<evidence type="ECO:0000256" key="3">
    <source>
        <dbReference type="ARBA" id="ARBA00022475"/>
    </source>
</evidence>
<feature type="transmembrane region" description="Helical" evidence="9">
    <location>
        <begin position="22"/>
        <end position="40"/>
    </location>
</feature>
<keyword evidence="5" id="KW-0653">Protein transport</keyword>
<dbReference type="NCBIfam" id="TIGR00739">
    <property type="entry name" value="yajC"/>
    <property type="match status" value="1"/>
</dbReference>
<keyword evidence="6 9" id="KW-1133">Transmembrane helix</keyword>
<dbReference type="InterPro" id="IPR003849">
    <property type="entry name" value="Preprotein_translocase_YajC"/>
</dbReference>
<keyword evidence="2" id="KW-0813">Transport</keyword>
<dbReference type="SMART" id="SM01323">
    <property type="entry name" value="YajC"/>
    <property type="match status" value="1"/>
</dbReference>
<accession>A0A0W8FT80</accession>
<dbReference type="PANTHER" id="PTHR33909:SF1">
    <property type="entry name" value="SEC TRANSLOCON ACCESSORY COMPLEX SUBUNIT YAJC"/>
    <property type="match status" value="1"/>
</dbReference>